<name>A0AAW9PW63_9CYAN</name>
<proteinExistence type="predicted"/>
<protein>
    <submittedName>
        <fullName evidence="1">Uncharacterized protein</fullName>
    </submittedName>
</protein>
<sequence>MNNSFIDVPAPTIKVEVKSDRKAMTWYVLDLAILNGKPFALFVHFRELFA</sequence>
<evidence type="ECO:0000313" key="1">
    <source>
        <dbReference type="EMBL" id="MEE3719769.1"/>
    </source>
</evidence>
<evidence type="ECO:0000313" key="2">
    <source>
        <dbReference type="Proteomes" id="UP001333818"/>
    </source>
</evidence>
<dbReference type="RefSeq" id="WP_330486206.1">
    <property type="nucleotide sequence ID" value="NZ_JAZBJZ010000169.1"/>
</dbReference>
<comment type="caution">
    <text evidence="1">The sequence shown here is derived from an EMBL/GenBank/DDBJ whole genome shotgun (WGS) entry which is preliminary data.</text>
</comment>
<reference evidence="1" key="1">
    <citation type="submission" date="2024-01" db="EMBL/GenBank/DDBJ databases">
        <title>Bank of Algae and Cyanobacteria of the Azores (BACA) strain genomes.</title>
        <authorList>
            <person name="Luz R."/>
            <person name="Cordeiro R."/>
            <person name="Fonseca A."/>
            <person name="Goncalves V."/>
        </authorList>
    </citation>
    <scope>NUCLEOTIDE SEQUENCE</scope>
    <source>
        <strain evidence="1">BACA0141</strain>
    </source>
</reference>
<dbReference type="Proteomes" id="UP001333818">
    <property type="component" value="Unassembled WGS sequence"/>
</dbReference>
<dbReference type="AlphaFoldDB" id="A0AAW9PW63"/>
<dbReference type="EMBL" id="JAZBJZ010000169">
    <property type="protein sequence ID" value="MEE3719769.1"/>
    <property type="molecule type" value="Genomic_DNA"/>
</dbReference>
<accession>A0AAW9PW63</accession>
<gene>
    <name evidence="1" type="ORF">V2H45_23790</name>
</gene>
<organism evidence="1 2">
    <name type="scientific">Tumidithrix elongata BACA0141</name>
    <dbReference type="NCBI Taxonomy" id="2716417"/>
    <lineage>
        <taxon>Bacteria</taxon>
        <taxon>Bacillati</taxon>
        <taxon>Cyanobacteriota</taxon>
        <taxon>Cyanophyceae</taxon>
        <taxon>Pseudanabaenales</taxon>
        <taxon>Pseudanabaenaceae</taxon>
        <taxon>Tumidithrix</taxon>
        <taxon>Tumidithrix elongata</taxon>
    </lineage>
</organism>
<keyword evidence="2" id="KW-1185">Reference proteome</keyword>